<organism evidence="1">
    <name type="scientific">Tetraselmis sp. GSL018</name>
    <dbReference type="NCBI Taxonomy" id="582737"/>
    <lineage>
        <taxon>Eukaryota</taxon>
        <taxon>Viridiplantae</taxon>
        <taxon>Chlorophyta</taxon>
        <taxon>core chlorophytes</taxon>
        <taxon>Chlorodendrophyceae</taxon>
        <taxon>Chlorodendrales</taxon>
        <taxon>Chlorodendraceae</taxon>
        <taxon>Tetraselmis</taxon>
    </lineage>
</organism>
<gene>
    <name evidence="1" type="ORF">TSPGSL018_3876</name>
</gene>
<dbReference type="AlphaFoldDB" id="A0A061SJL6"/>
<name>A0A061SJL6_9CHLO</name>
<proteinExistence type="predicted"/>
<reference evidence="1" key="1">
    <citation type="submission" date="2014-05" db="EMBL/GenBank/DDBJ databases">
        <title>The transcriptome of the halophilic microalga Tetraselmis sp. GSL018 isolated from the Great Salt Lake, Utah.</title>
        <authorList>
            <person name="Jinkerson R.E."/>
            <person name="D'Adamo S."/>
            <person name="Posewitz M.C."/>
        </authorList>
    </citation>
    <scope>NUCLEOTIDE SEQUENCE</scope>
    <source>
        <strain evidence="1">GSL018</strain>
    </source>
</reference>
<accession>A0A061SJL6</accession>
<dbReference type="EMBL" id="GBEZ01001779">
    <property type="protein sequence ID" value="JAC83224.1"/>
    <property type="molecule type" value="Transcribed_RNA"/>
</dbReference>
<evidence type="ECO:0000313" key="1">
    <source>
        <dbReference type="EMBL" id="JAC83224.1"/>
    </source>
</evidence>
<protein>
    <submittedName>
        <fullName evidence="1">Uncharacterized protein</fullName>
    </submittedName>
</protein>
<sequence>KAVANKTISKQQPGAADTSCWGLIPPSLKSLTQSHSTPVNWIRR</sequence>
<feature type="non-terminal residue" evidence="1">
    <location>
        <position position="1"/>
    </location>
</feature>